<comment type="caution">
    <text evidence="2">The sequence shown here is derived from an EMBL/GenBank/DDBJ whole genome shotgun (WGS) entry which is preliminary data.</text>
</comment>
<name>A0AAV4CLG3_9GAST</name>
<dbReference type="EMBL" id="BLXT01006539">
    <property type="protein sequence ID" value="GFO32023.1"/>
    <property type="molecule type" value="Genomic_DNA"/>
</dbReference>
<organism evidence="2 3">
    <name type="scientific">Plakobranchus ocellatus</name>
    <dbReference type="NCBI Taxonomy" id="259542"/>
    <lineage>
        <taxon>Eukaryota</taxon>
        <taxon>Metazoa</taxon>
        <taxon>Spiralia</taxon>
        <taxon>Lophotrochozoa</taxon>
        <taxon>Mollusca</taxon>
        <taxon>Gastropoda</taxon>
        <taxon>Heterobranchia</taxon>
        <taxon>Euthyneura</taxon>
        <taxon>Panpulmonata</taxon>
        <taxon>Sacoglossa</taxon>
        <taxon>Placobranchoidea</taxon>
        <taxon>Plakobranchidae</taxon>
        <taxon>Plakobranchus</taxon>
    </lineage>
</organism>
<reference evidence="2 3" key="1">
    <citation type="journal article" date="2021" name="Elife">
        <title>Chloroplast acquisition without the gene transfer in kleptoplastic sea slugs, Plakobranchus ocellatus.</title>
        <authorList>
            <person name="Maeda T."/>
            <person name="Takahashi S."/>
            <person name="Yoshida T."/>
            <person name="Shimamura S."/>
            <person name="Takaki Y."/>
            <person name="Nagai Y."/>
            <person name="Toyoda A."/>
            <person name="Suzuki Y."/>
            <person name="Arimoto A."/>
            <person name="Ishii H."/>
            <person name="Satoh N."/>
            <person name="Nishiyama T."/>
            <person name="Hasebe M."/>
            <person name="Maruyama T."/>
            <person name="Minagawa J."/>
            <person name="Obokata J."/>
            <person name="Shigenobu S."/>
        </authorList>
    </citation>
    <scope>NUCLEOTIDE SEQUENCE [LARGE SCALE GENOMIC DNA]</scope>
</reference>
<accession>A0AAV4CLG3</accession>
<evidence type="ECO:0000313" key="3">
    <source>
        <dbReference type="Proteomes" id="UP000735302"/>
    </source>
</evidence>
<sequence length="138" mass="15546">MISFHEQDDLDVTERGDDVHIAERAMKMKSKPFGKKQGPKKGPKPGLIGKFNKTDDEDDITERAMKMKSKPFGKKKGPKPGLLKMKSKPFGKKKGPKPGLKGKFNKTVDAEVRSCAHSIILQENFVQDYILERSLSKF</sequence>
<keyword evidence="3" id="KW-1185">Reference proteome</keyword>
<gene>
    <name evidence="2" type="ORF">PoB_005852800</name>
</gene>
<evidence type="ECO:0000313" key="2">
    <source>
        <dbReference type="EMBL" id="GFO32023.1"/>
    </source>
</evidence>
<evidence type="ECO:0008006" key="4">
    <source>
        <dbReference type="Google" id="ProtNLM"/>
    </source>
</evidence>
<feature type="compositionally biased region" description="Basic residues" evidence="1">
    <location>
        <begin position="85"/>
        <end position="96"/>
    </location>
</feature>
<evidence type="ECO:0000256" key="1">
    <source>
        <dbReference type="SAM" id="MobiDB-lite"/>
    </source>
</evidence>
<protein>
    <recommendedName>
        <fullName evidence="4">Triple QxxK/R motif-containing protein</fullName>
    </recommendedName>
</protein>
<feature type="compositionally biased region" description="Basic residues" evidence="1">
    <location>
        <begin position="66"/>
        <end position="78"/>
    </location>
</feature>
<feature type="region of interest" description="Disordered" evidence="1">
    <location>
        <begin position="26"/>
        <end position="104"/>
    </location>
</feature>
<proteinExistence type="predicted"/>
<dbReference type="AlphaFoldDB" id="A0AAV4CLG3"/>
<dbReference type="Proteomes" id="UP000735302">
    <property type="component" value="Unassembled WGS sequence"/>
</dbReference>
<feature type="compositionally biased region" description="Basic residues" evidence="1">
    <location>
        <begin position="27"/>
        <end position="43"/>
    </location>
</feature>